<keyword evidence="9" id="KW-1185">Reference proteome</keyword>
<keyword evidence="4" id="KW-0539">Nucleus</keyword>
<dbReference type="Proteomes" id="UP000663852">
    <property type="component" value="Unassembled WGS sequence"/>
</dbReference>
<evidence type="ECO:0000313" key="9">
    <source>
        <dbReference type="Proteomes" id="UP000663828"/>
    </source>
</evidence>
<dbReference type="Gene3D" id="1.25.10.10">
    <property type="entry name" value="Leucine-rich Repeat Variant"/>
    <property type="match status" value="1"/>
</dbReference>
<protein>
    <recommendedName>
        <fullName evidence="6">ARID domain-containing protein</fullName>
    </recommendedName>
</protein>
<dbReference type="EMBL" id="CAJNOR010000319">
    <property type="protein sequence ID" value="CAF0878838.1"/>
    <property type="molecule type" value="Genomic_DNA"/>
</dbReference>
<dbReference type="GO" id="GO:0006325">
    <property type="term" value="P:chromatin organization"/>
    <property type="evidence" value="ECO:0007669"/>
    <property type="project" value="UniProtKB-KW"/>
</dbReference>
<dbReference type="InterPro" id="IPR036236">
    <property type="entry name" value="Znf_C2H2_sf"/>
</dbReference>
<evidence type="ECO:0000256" key="4">
    <source>
        <dbReference type="ARBA" id="ARBA00023242"/>
    </source>
</evidence>
<evidence type="ECO:0000313" key="7">
    <source>
        <dbReference type="EMBL" id="CAF0878838.1"/>
    </source>
</evidence>
<organism evidence="8 10">
    <name type="scientific">Adineta ricciae</name>
    <name type="common">Rotifer</name>
    <dbReference type="NCBI Taxonomy" id="249248"/>
    <lineage>
        <taxon>Eukaryota</taxon>
        <taxon>Metazoa</taxon>
        <taxon>Spiralia</taxon>
        <taxon>Gnathifera</taxon>
        <taxon>Rotifera</taxon>
        <taxon>Eurotatoria</taxon>
        <taxon>Bdelloidea</taxon>
        <taxon>Adinetida</taxon>
        <taxon>Adinetidae</taxon>
        <taxon>Adineta</taxon>
    </lineage>
</organism>
<dbReference type="SMART" id="SM00501">
    <property type="entry name" value="BRIGHT"/>
    <property type="match status" value="1"/>
</dbReference>
<dbReference type="PROSITE" id="PS51011">
    <property type="entry name" value="ARID"/>
    <property type="match status" value="1"/>
</dbReference>
<sequence length="938" mass="106350">MTTYPPIQPRPIISKPVTINHIQYSASSNYPIQTGIVPNSNGYLPHSDVNPSVQTPSVYAAPLSPSEEFLKRLRDFHRGRQTAFRTLPTIAGQVIDLHVLFNTVMSHGGWEKVHERQLWSTVASHFSIDDTCLNGTQALKNIYIRYLYAYEKVSNGENIDAFDGENDDAKRRTYAQLQRVPQSYNYAQHAVPEALRAQQGLFTDLVPRTEFEKLELALLCGFPNEITFTLNTLLLLSSSPVHSKSFHLYKCPRLLNLLYRHVGLFSSAEAIPSDHQLKSLYENLWSKHADYHMDSFWIESCSPSLVKLFFNIDTEDHSNLPYKNFNSNFNLNQQEQEFRVEQILMIIRNLSFDRVNALFLLETLRSSSSLTYRLLLLMSSCQKHVELQKYALDIWSNLALYLHLRMISNDEGYLLRQLLVSLLNGNEDENHQQDRLEIIRALEILSNLAQAGNDNAMYLIDYVNIIVKHLLHIPDILVLVHTLECLYQLSELGEQLCDAILNVESSSSTLSTLIDLLTIEARSFSSQTIKTIKIVEMSSGPVLLPSYHQPPKAPQSVVLIPTNQPTMQYPTYSMENFEMNKTNPRFIIQAQPSSQQHSKPLIITDVLPSGSVLTVTSTPSNTISTVNDKKRKLDANSDSLVSLLTESSKRPSSIPSNTLKIPVPSSTTQDEIHPIQSAINEALDHCSSLDNDVRACVNDLCQRVSLILDQSLSSPVFKRKIQTQPTKEVSSAEEQIQPRAMMTNSVEKKENLSYDYICEWDNCRAAFPTARSVLHHICSSHIKYLTDYVCLWNGCDRLKRQKWALISHVHDRHCSEAAFRQAKLRSTNPVPPAAITINTNRVPTSTTNSMSYASDAAWLAIRRHMQVNLFEDQINKSKEGPLTKSIRLTAALILRNLARHSSIGKQNLRQYEQLLANLTLESLEASHILSSCLFELYN</sequence>
<dbReference type="PROSITE" id="PS00028">
    <property type="entry name" value="ZINC_FINGER_C2H2_1"/>
    <property type="match status" value="1"/>
</dbReference>
<dbReference type="GO" id="GO:0003677">
    <property type="term" value="F:DNA binding"/>
    <property type="evidence" value="ECO:0007669"/>
    <property type="project" value="InterPro"/>
</dbReference>
<dbReference type="Gene3D" id="3.30.160.60">
    <property type="entry name" value="Classic Zinc Finger"/>
    <property type="match status" value="1"/>
</dbReference>
<feature type="domain" description="ARID" evidence="6">
    <location>
        <begin position="63"/>
        <end position="155"/>
    </location>
</feature>
<dbReference type="EMBL" id="CAJNOJ010000063">
    <property type="protein sequence ID" value="CAF1005178.1"/>
    <property type="molecule type" value="Genomic_DNA"/>
</dbReference>
<dbReference type="InterPro" id="IPR036431">
    <property type="entry name" value="ARID_dom_sf"/>
</dbReference>
<evidence type="ECO:0000256" key="1">
    <source>
        <dbReference type="ARBA" id="ARBA00022853"/>
    </source>
</evidence>
<dbReference type="InterPro" id="IPR001606">
    <property type="entry name" value="ARID_dom"/>
</dbReference>
<dbReference type="InterPro" id="IPR016024">
    <property type="entry name" value="ARM-type_fold"/>
</dbReference>
<dbReference type="Proteomes" id="UP000663828">
    <property type="component" value="Unassembled WGS sequence"/>
</dbReference>
<evidence type="ECO:0000313" key="10">
    <source>
        <dbReference type="Proteomes" id="UP000663852"/>
    </source>
</evidence>
<dbReference type="Pfam" id="PF01388">
    <property type="entry name" value="ARID"/>
    <property type="match status" value="1"/>
</dbReference>
<evidence type="ECO:0000256" key="3">
    <source>
        <dbReference type="ARBA" id="ARBA00023163"/>
    </source>
</evidence>
<dbReference type="InterPro" id="IPR013087">
    <property type="entry name" value="Znf_C2H2_type"/>
</dbReference>
<keyword evidence="2" id="KW-0805">Transcription regulation</keyword>
<gene>
    <name evidence="8" type="ORF">EDS130_LOCUS15091</name>
    <name evidence="7" type="ORF">XAT740_LOCUS6891</name>
</gene>
<dbReference type="SMART" id="SM00355">
    <property type="entry name" value="ZnF_C2H2"/>
    <property type="match status" value="2"/>
</dbReference>
<evidence type="ECO:0000256" key="5">
    <source>
        <dbReference type="SAM" id="MobiDB-lite"/>
    </source>
</evidence>
<proteinExistence type="predicted"/>
<keyword evidence="1" id="KW-0156">Chromatin regulator</keyword>
<keyword evidence="3" id="KW-0804">Transcription</keyword>
<evidence type="ECO:0000313" key="8">
    <source>
        <dbReference type="EMBL" id="CAF1005178.1"/>
    </source>
</evidence>
<dbReference type="SUPFAM" id="SSF46774">
    <property type="entry name" value="ARID-like"/>
    <property type="match status" value="1"/>
</dbReference>
<dbReference type="Gene3D" id="1.10.150.60">
    <property type="entry name" value="ARID DNA-binding domain"/>
    <property type="match status" value="1"/>
</dbReference>
<comment type="caution">
    <text evidence="8">The sequence shown here is derived from an EMBL/GenBank/DDBJ whole genome shotgun (WGS) entry which is preliminary data.</text>
</comment>
<dbReference type="SMART" id="SM01014">
    <property type="entry name" value="ARID"/>
    <property type="match status" value="1"/>
</dbReference>
<dbReference type="PANTHER" id="PTHR22970:SF14">
    <property type="entry name" value="AT-RICH INTERACTIVE DOMAIN-CONTAINING PROTEIN 2"/>
    <property type="match status" value="1"/>
</dbReference>
<evidence type="ECO:0000256" key="2">
    <source>
        <dbReference type="ARBA" id="ARBA00023015"/>
    </source>
</evidence>
<dbReference type="SUPFAM" id="SSF57667">
    <property type="entry name" value="beta-beta-alpha zinc fingers"/>
    <property type="match status" value="1"/>
</dbReference>
<feature type="region of interest" description="Disordered" evidence="5">
    <location>
        <begin position="646"/>
        <end position="668"/>
    </location>
</feature>
<dbReference type="InterPro" id="IPR052406">
    <property type="entry name" value="Chromatin_Remodeling_Comp"/>
</dbReference>
<dbReference type="AlphaFoldDB" id="A0A814H5J5"/>
<dbReference type="PANTHER" id="PTHR22970">
    <property type="entry name" value="AT-RICH INTERACTIVE DOMAIN-CONTAINING PROTEIN 2"/>
    <property type="match status" value="1"/>
</dbReference>
<reference evidence="8" key="1">
    <citation type="submission" date="2021-02" db="EMBL/GenBank/DDBJ databases">
        <authorList>
            <person name="Nowell W R."/>
        </authorList>
    </citation>
    <scope>NUCLEOTIDE SEQUENCE</scope>
</reference>
<dbReference type="SUPFAM" id="SSF48371">
    <property type="entry name" value="ARM repeat"/>
    <property type="match status" value="1"/>
</dbReference>
<dbReference type="OrthoDB" id="338531at2759"/>
<dbReference type="InterPro" id="IPR011989">
    <property type="entry name" value="ARM-like"/>
</dbReference>
<name>A0A814H5J5_ADIRI</name>
<accession>A0A814H5J5</accession>
<evidence type="ECO:0000259" key="6">
    <source>
        <dbReference type="PROSITE" id="PS51011"/>
    </source>
</evidence>